<dbReference type="WBParaSite" id="ASIM_0000803801-mRNA-1">
    <property type="protein sequence ID" value="ASIM_0000803801-mRNA-1"/>
    <property type="gene ID" value="ASIM_0000803801"/>
</dbReference>
<evidence type="ECO:0000313" key="3">
    <source>
        <dbReference type="WBParaSite" id="ASIM_0000803801-mRNA-1"/>
    </source>
</evidence>
<evidence type="ECO:0000313" key="2">
    <source>
        <dbReference type="Proteomes" id="UP000267096"/>
    </source>
</evidence>
<protein>
    <submittedName>
        <fullName evidence="3">Phage_ABA_S domain-containing protein</fullName>
    </submittedName>
</protein>
<gene>
    <name evidence="1" type="ORF">ASIM_LOCUS7795</name>
</gene>
<evidence type="ECO:0000313" key="1">
    <source>
        <dbReference type="EMBL" id="VDK30073.1"/>
    </source>
</evidence>
<accession>A0A0M3JK66</accession>
<dbReference type="Proteomes" id="UP000267096">
    <property type="component" value="Unassembled WGS sequence"/>
</dbReference>
<reference evidence="1 2" key="2">
    <citation type="submission" date="2018-11" db="EMBL/GenBank/DDBJ databases">
        <authorList>
            <consortium name="Pathogen Informatics"/>
        </authorList>
    </citation>
    <scope>NUCLEOTIDE SEQUENCE [LARGE SCALE GENOMIC DNA]</scope>
</reference>
<dbReference type="EMBL" id="UYRR01019676">
    <property type="protein sequence ID" value="VDK30073.1"/>
    <property type="molecule type" value="Genomic_DNA"/>
</dbReference>
<dbReference type="AlphaFoldDB" id="A0A0M3JK66"/>
<proteinExistence type="predicted"/>
<name>A0A0M3JK66_ANISI</name>
<organism evidence="3">
    <name type="scientific">Anisakis simplex</name>
    <name type="common">Herring worm</name>
    <dbReference type="NCBI Taxonomy" id="6269"/>
    <lineage>
        <taxon>Eukaryota</taxon>
        <taxon>Metazoa</taxon>
        <taxon>Ecdysozoa</taxon>
        <taxon>Nematoda</taxon>
        <taxon>Chromadorea</taxon>
        <taxon>Rhabditida</taxon>
        <taxon>Spirurina</taxon>
        <taxon>Ascaridomorpha</taxon>
        <taxon>Ascaridoidea</taxon>
        <taxon>Anisakidae</taxon>
        <taxon>Anisakis</taxon>
        <taxon>Anisakis simplex complex</taxon>
    </lineage>
</organism>
<sequence>MSLPMVNEAKRLLKRGVSDPVGSTIQPWKVVVDSCDGDWTGLVARVCLLSKIDPEVKRRAVYCVYWNDEQHQHLSTTGCVDGVKRPGSLAIQKALILALEQ</sequence>
<keyword evidence="2" id="KW-1185">Reference proteome</keyword>
<reference evidence="3" key="1">
    <citation type="submission" date="2017-02" db="UniProtKB">
        <authorList>
            <consortium name="WormBaseParasite"/>
        </authorList>
    </citation>
    <scope>IDENTIFICATION</scope>
</reference>